<dbReference type="GO" id="GO:0016887">
    <property type="term" value="F:ATP hydrolysis activity"/>
    <property type="evidence" value="ECO:0007669"/>
    <property type="project" value="InterPro"/>
</dbReference>
<dbReference type="Gene3D" id="3.40.50.300">
    <property type="entry name" value="P-loop containing nucleotide triphosphate hydrolases"/>
    <property type="match status" value="1"/>
</dbReference>
<gene>
    <name evidence="4" type="ORF">SAMN04489859_100369</name>
</gene>
<dbReference type="STRING" id="34002.SAMN04489859_100369"/>
<name>A0A1H8F0R6_9RHOB</name>
<evidence type="ECO:0000313" key="5">
    <source>
        <dbReference type="Proteomes" id="UP000199054"/>
    </source>
</evidence>
<dbReference type="PROSITE" id="PS50893">
    <property type="entry name" value="ABC_TRANSPORTER_2"/>
    <property type="match status" value="1"/>
</dbReference>
<protein>
    <submittedName>
        <fullName evidence="4">Phosphonate transport system ATP-binding protein</fullName>
    </submittedName>
</protein>
<dbReference type="SUPFAM" id="SSF52540">
    <property type="entry name" value="P-loop containing nucleoside triphosphate hydrolases"/>
    <property type="match status" value="1"/>
</dbReference>
<keyword evidence="1" id="KW-0547">Nucleotide-binding</keyword>
<dbReference type="RefSeq" id="WP_090610475.1">
    <property type="nucleotide sequence ID" value="NZ_CP067125.1"/>
</dbReference>
<dbReference type="InterPro" id="IPR015854">
    <property type="entry name" value="ABC_transpr_LolD-like"/>
</dbReference>
<proteinExistence type="predicted"/>
<dbReference type="PANTHER" id="PTHR24220:SF684">
    <property type="entry name" value="FE(3+) IONS IMPORT ATP-BINDING PROTEIN FBPC"/>
    <property type="match status" value="1"/>
</dbReference>
<sequence length="220" mass="24092">MLHLQGERLAYGDHVVLPDVDFRLRPAERVVLLGRSGSGKSTLLNTIHARLVAQGRRDLALVPQEHGLVPQLSVFHNVYMGRLNRHRAAYNLVNLVWPLTSQRRQVEKALVAVGLEGLGRKPVGALSGGQKQRTALARAIHHGGTVLIGDEPVSAVDERHAAELIARLGQRFETLVLALHDVALARLIATRIVGIKGGRLMIDRPAQQVSDGEIDALYRL</sequence>
<dbReference type="InterPro" id="IPR027417">
    <property type="entry name" value="P-loop_NTPase"/>
</dbReference>
<dbReference type="AlphaFoldDB" id="A0A1H8F0R6"/>
<dbReference type="GO" id="GO:0005524">
    <property type="term" value="F:ATP binding"/>
    <property type="evidence" value="ECO:0007669"/>
    <property type="project" value="UniProtKB-KW"/>
</dbReference>
<dbReference type="GO" id="GO:0022857">
    <property type="term" value="F:transmembrane transporter activity"/>
    <property type="evidence" value="ECO:0007669"/>
    <property type="project" value="TreeGrafter"/>
</dbReference>
<dbReference type="InterPro" id="IPR003593">
    <property type="entry name" value="AAA+_ATPase"/>
</dbReference>
<organism evidence="4 5">
    <name type="scientific">Paracoccus alcaliphilus</name>
    <dbReference type="NCBI Taxonomy" id="34002"/>
    <lineage>
        <taxon>Bacteria</taxon>
        <taxon>Pseudomonadati</taxon>
        <taxon>Pseudomonadota</taxon>
        <taxon>Alphaproteobacteria</taxon>
        <taxon>Rhodobacterales</taxon>
        <taxon>Paracoccaceae</taxon>
        <taxon>Paracoccus</taxon>
    </lineage>
</organism>
<feature type="domain" description="ABC transporter" evidence="3">
    <location>
        <begin position="2"/>
        <end position="220"/>
    </location>
</feature>
<keyword evidence="5" id="KW-1185">Reference proteome</keyword>
<dbReference type="EMBL" id="FODE01000003">
    <property type="protein sequence ID" value="SEN24697.1"/>
    <property type="molecule type" value="Genomic_DNA"/>
</dbReference>
<accession>A0A1H8F0R6</accession>
<dbReference type="GO" id="GO:0005886">
    <property type="term" value="C:plasma membrane"/>
    <property type="evidence" value="ECO:0007669"/>
    <property type="project" value="TreeGrafter"/>
</dbReference>
<evidence type="ECO:0000313" key="4">
    <source>
        <dbReference type="EMBL" id="SEN24697.1"/>
    </source>
</evidence>
<dbReference type="InterPro" id="IPR003439">
    <property type="entry name" value="ABC_transporter-like_ATP-bd"/>
</dbReference>
<dbReference type="OrthoDB" id="9802264at2"/>
<keyword evidence="2 4" id="KW-0067">ATP-binding</keyword>
<dbReference type="Proteomes" id="UP000199054">
    <property type="component" value="Unassembled WGS sequence"/>
</dbReference>
<dbReference type="SMART" id="SM00382">
    <property type="entry name" value="AAA"/>
    <property type="match status" value="1"/>
</dbReference>
<evidence type="ECO:0000256" key="1">
    <source>
        <dbReference type="ARBA" id="ARBA00022741"/>
    </source>
</evidence>
<dbReference type="PANTHER" id="PTHR24220">
    <property type="entry name" value="IMPORT ATP-BINDING PROTEIN"/>
    <property type="match status" value="1"/>
</dbReference>
<reference evidence="4 5" key="1">
    <citation type="submission" date="2016-10" db="EMBL/GenBank/DDBJ databases">
        <authorList>
            <person name="de Groot N.N."/>
        </authorList>
    </citation>
    <scope>NUCLEOTIDE SEQUENCE [LARGE SCALE GENOMIC DNA]</scope>
    <source>
        <strain evidence="4 5">DSM 8512</strain>
    </source>
</reference>
<dbReference type="Pfam" id="PF00005">
    <property type="entry name" value="ABC_tran"/>
    <property type="match status" value="1"/>
</dbReference>
<evidence type="ECO:0000259" key="3">
    <source>
        <dbReference type="PROSITE" id="PS50893"/>
    </source>
</evidence>
<evidence type="ECO:0000256" key="2">
    <source>
        <dbReference type="ARBA" id="ARBA00022840"/>
    </source>
</evidence>